<evidence type="ECO:0000313" key="3">
    <source>
        <dbReference type="Proteomes" id="UP000295636"/>
    </source>
</evidence>
<feature type="transmembrane region" description="Helical" evidence="1">
    <location>
        <begin position="46"/>
        <end position="67"/>
    </location>
</feature>
<evidence type="ECO:0000256" key="1">
    <source>
        <dbReference type="SAM" id="Phobius"/>
    </source>
</evidence>
<accession>A0A4R5KXF0</accession>
<organism evidence="2 3">
    <name type="scientific">Paenibacillus piri</name>
    <dbReference type="NCBI Taxonomy" id="2547395"/>
    <lineage>
        <taxon>Bacteria</taxon>
        <taxon>Bacillati</taxon>
        <taxon>Bacillota</taxon>
        <taxon>Bacilli</taxon>
        <taxon>Bacillales</taxon>
        <taxon>Paenibacillaceae</taxon>
        <taxon>Paenibacillus</taxon>
    </lineage>
</organism>
<sequence>MDRVFMYLHVLAAILMGVYLMFPFLSMRISAMSGAAQVGFLNVLYATNRSGQLALVISLLSGGYLVGKGGYSVPWMIVAVVLFLALGGLTGVLGSAMRKALADPDGASIKANEGKIKSLSMMCGIIFFLIVTMMKFPF</sequence>
<keyword evidence="3" id="KW-1185">Reference proteome</keyword>
<evidence type="ECO:0008006" key="4">
    <source>
        <dbReference type="Google" id="ProtNLM"/>
    </source>
</evidence>
<protein>
    <recommendedName>
        <fullName evidence="4">DUF2269 family protein</fullName>
    </recommendedName>
</protein>
<keyword evidence="1" id="KW-0812">Transmembrane</keyword>
<proteinExistence type="predicted"/>
<dbReference type="OrthoDB" id="2886943at2"/>
<reference evidence="2 3" key="1">
    <citation type="submission" date="2019-03" db="EMBL/GenBank/DDBJ databases">
        <title>This is whole genome sequence of Paenibacillus sp MS74 strain.</title>
        <authorList>
            <person name="Trinh H.N."/>
        </authorList>
    </citation>
    <scope>NUCLEOTIDE SEQUENCE [LARGE SCALE GENOMIC DNA]</scope>
    <source>
        <strain evidence="2 3">MS74</strain>
    </source>
</reference>
<keyword evidence="1" id="KW-0472">Membrane</keyword>
<dbReference type="Proteomes" id="UP000295636">
    <property type="component" value="Unassembled WGS sequence"/>
</dbReference>
<gene>
    <name evidence="2" type="ORF">E1757_03715</name>
</gene>
<dbReference type="RefSeq" id="WP_133225450.1">
    <property type="nucleotide sequence ID" value="NZ_SMRT01000001.1"/>
</dbReference>
<dbReference type="AlphaFoldDB" id="A0A4R5KXF0"/>
<feature type="transmembrane region" description="Helical" evidence="1">
    <location>
        <begin position="73"/>
        <end position="97"/>
    </location>
</feature>
<dbReference type="EMBL" id="SMRT01000001">
    <property type="protein sequence ID" value="TDG00740.1"/>
    <property type="molecule type" value="Genomic_DNA"/>
</dbReference>
<evidence type="ECO:0000313" key="2">
    <source>
        <dbReference type="EMBL" id="TDG00740.1"/>
    </source>
</evidence>
<name>A0A4R5KXF0_9BACL</name>
<comment type="caution">
    <text evidence="2">The sequence shown here is derived from an EMBL/GenBank/DDBJ whole genome shotgun (WGS) entry which is preliminary data.</text>
</comment>
<feature type="transmembrane region" description="Helical" evidence="1">
    <location>
        <begin position="6"/>
        <end position="25"/>
    </location>
</feature>
<keyword evidence="1" id="KW-1133">Transmembrane helix</keyword>
<feature type="transmembrane region" description="Helical" evidence="1">
    <location>
        <begin position="118"/>
        <end position="136"/>
    </location>
</feature>